<keyword evidence="2" id="KW-1185">Reference proteome</keyword>
<sequence>MLRQLKPGTVVATTEYSLAGTVNGYEMEELESFDVDNDLVGGISTVYIQRVVTSGWFKGMKEKIDAERPSDDALAAMTAISEIEDTEDGSNSAFIFKTMWENNMKMLNVPPRIWNDSNE</sequence>
<dbReference type="EMBL" id="BRXZ01006657">
    <property type="protein sequence ID" value="GMH64192.1"/>
    <property type="molecule type" value="Genomic_DNA"/>
</dbReference>
<evidence type="ECO:0000313" key="1">
    <source>
        <dbReference type="EMBL" id="GMH64192.1"/>
    </source>
</evidence>
<proteinExistence type="predicted"/>
<dbReference type="Proteomes" id="UP001165082">
    <property type="component" value="Unassembled WGS sequence"/>
</dbReference>
<dbReference type="OrthoDB" id="194598at2759"/>
<comment type="caution">
    <text evidence="1">The sequence shown here is derived from an EMBL/GenBank/DDBJ whole genome shotgun (WGS) entry which is preliminary data.</text>
</comment>
<reference evidence="1" key="1">
    <citation type="submission" date="2022-07" db="EMBL/GenBank/DDBJ databases">
        <title>Genome analysis of Parmales, a sister group of diatoms, reveals the evolutionary specialization of diatoms from phago-mixotrophs to photoautotrophs.</title>
        <authorList>
            <person name="Ban H."/>
            <person name="Sato S."/>
            <person name="Yoshikawa S."/>
            <person name="Kazumasa Y."/>
            <person name="Nakamura Y."/>
            <person name="Ichinomiya M."/>
            <person name="Saitoh K."/>
            <person name="Sato N."/>
            <person name="Blanc-Mathieu R."/>
            <person name="Endo H."/>
            <person name="Kuwata A."/>
            <person name="Ogata H."/>
        </authorList>
    </citation>
    <scope>NUCLEOTIDE SEQUENCE</scope>
</reference>
<evidence type="ECO:0000313" key="2">
    <source>
        <dbReference type="Proteomes" id="UP001165082"/>
    </source>
</evidence>
<gene>
    <name evidence="1" type="ORF">TrRE_jg318</name>
</gene>
<name>A0A9W7A786_9STRA</name>
<organism evidence="1 2">
    <name type="scientific">Triparma retinervis</name>
    <dbReference type="NCBI Taxonomy" id="2557542"/>
    <lineage>
        <taxon>Eukaryota</taxon>
        <taxon>Sar</taxon>
        <taxon>Stramenopiles</taxon>
        <taxon>Ochrophyta</taxon>
        <taxon>Bolidophyceae</taxon>
        <taxon>Parmales</taxon>
        <taxon>Triparmaceae</taxon>
        <taxon>Triparma</taxon>
    </lineage>
</organism>
<dbReference type="AlphaFoldDB" id="A0A9W7A786"/>
<protein>
    <submittedName>
        <fullName evidence="1">Uncharacterized protein</fullName>
    </submittedName>
</protein>
<accession>A0A9W7A786</accession>